<keyword evidence="3" id="KW-1185">Reference proteome</keyword>
<evidence type="ECO:0000259" key="1">
    <source>
        <dbReference type="PROSITE" id="PS50013"/>
    </source>
</evidence>
<dbReference type="SUPFAM" id="SSF54160">
    <property type="entry name" value="Chromo domain-like"/>
    <property type="match status" value="1"/>
</dbReference>
<gene>
    <name evidence="2" type="ORF">PHMEG_00018956</name>
</gene>
<dbReference type="Proteomes" id="UP000198211">
    <property type="component" value="Unassembled WGS sequence"/>
</dbReference>
<name>A0A225VT40_9STRA</name>
<dbReference type="Pfam" id="PF00385">
    <property type="entry name" value="Chromo"/>
    <property type="match status" value="1"/>
</dbReference>
<dbReference type="PROSITE" id="PS50013">
    <property type="entry name" value="CHROMO_2"/>
    <property type="match status" value="1"/>
</dbReference>
<dbReference type="Gene3D" id="2.40.50.40">
    <property type="match status" value="1"/>
</dbReference>
<proteinExistence type="predicted"/>
<comment type="caution">
    <text evidence="2">The sequence shown here is derived from an EMBL/GenBank/DDBJ whole genome shotgun (WGS) entry which is preliminary data.</text>
</comment>
<reference evidence="3" key="1">
    <citation type="submission" date="2017-03" db="EMBL/GenBank/DDBJ databases">
        <title>Phytopthora megakarya and P. palmivora, two closely related causual agents of cacao black pod achieved similar genome size and gene model numbers by different mechanisms.</title>
        <authorList>
            <person name="Ali S."/>
            <person name="Shao J."/>
            <person name="Larry D.J."/>
            <person name="Kronmiller B."/>
            <person name="Shen D."/>
            <person name="Strem M.D."/>
            <person name="Melnick R.L."/>
            <person name="Guiltinan M.J."/>
            <person name="Tyler B.M."/>
            <person name="Meinhardt L.W."/>
            <person name="Bailey B.A."/>
        </authorList>
    </citation>
    <scope>NUCLEOTIDE SEQUENCE [LARGE SCALE GENOMIC DNA]</scope>
    <source>
        <strain evidence="3">zdho120</strain>
    </source>
</reference>
<accession>A0A225VT40</accession>
<evidence type="ECO:0000313" key="3">
    <source>
        <dbReference type="Proteomes" id="UP000198211"/>
    </source>
</evidence>
<dbReference type="InterPro" id="IPR016197">
    <property type="entry name" value="Chromo-like_dom_sf"/>
</dbReference>
<dbReference type="AlphaFoldDB" id="A0A225VT40"/>
<feature type="domain" description="Chromo" evidence="1">
    <location>
        <begin position="46"/>
        <end position="108"/>
    </location>
</feature>
<dbReference type="InterPro" id="IPR023780">
    <property type="entry name" value="Chromo_domain"/>
</dbReference>
<sequence>MSRLRDSFNVDGLRHSIESPDRFVSRPLPKVSSVHFAPGEAGDGLHILEALIKRHIRNRQPDFLVKWKDLDATENTGERQSDIRHAMHWDSLLRTFRENKRVKCRGRM</sequence>
<dbReference type="EMBL" id="NBNE01003133">
    <property type="protein sequence ID" value="OWZ08495.1"/>
    <property type="molecule type" value="Genomic_DNA"/>
</dbReference>
<protein>
    <recommendedName>
        <fullName evidence="1">Chromo domain-containing protein</fullName>
    </recommendedName>
</protein>
<evidence type="ECO:0000313" key="2">
    <source>
        <dbReference type="EMBL" id="OWZ08495.1"/>
    </source>
</evidence>
<dbReference type="OrthoDB" id="117147at2759"/>
<dbReference type="InterPro" id="IPR000953">
    <property type="entry name" value="Chromo/chromo_shadow_dom"/>
</dbReference>
<organism evidence="2 3">
    <name type="scientific">Phytophthora megakarya</name>
    <dbReference type="NCBI Taxonomy" id="4795"/>
    <lineage>
        <taxon>Eukaryota</taxon>
        <taxon>Sar</taxon>
        <taxon>Stramenopiles</taxon>
        <taxon>Oomycota</taxon>
        <taxon>Peronosporomycetes</taxon>
        <taxon>Peronosporales</taxon>
        <taxon>Peronosporaceae</taxon>
        <taxon>Phytophthora</taxon>
    </lineage>
</organism>